<dbReference type="Proteomes" id="UP000799778">
    <property type="component" value="Unassembled WGS sequence"/>
</dbReference>
<evidence type="ECO:0000256" key="2">
    <source>
        <dbReference type="ARBA" id="ARBA00022630"/>
    </source>
</evidence>
<dbReference type="AlphaFoldDB" id="A0A6A5Y5E1"/>
<keyword evidence="2" id="KW-0285">Flavoprotein</keyword>
<sequence length="536" mass="60464">MSLDTDVLIIGAGLSGIGTAVQLIRRFGTYNFEIIEKSNDIGGTWALNTYPGCGCDVPSHFYSFSFALNPDWSQVYPMQPELHAYFRSVAEKYKILPRVQYQAAVISAAWNEGSSTWTVEVQDTKTKAIRHKRCKILISAVGALSVPRDCDIPGAAEFNGKLFHSAQWDTSFDWVSKDVVIIGNGCSATQIVPAISQGTGAVHKVTQFSRQAHWLAKRVNSEYSRSFKWAMRWVPGVMRLYRAWIYFNKELGFQGFNIKSGEKIRAKWAEDASAYIRQTAPERYRDALIPKTVIGCKRRVNDTGYLESLHQPNVELVYDDPVEKISKNGLSTTSGRFVHADAIVLATGFQTHRFLFPMKITGENGITLQQHWDQVSDGTSSAYFGTCIAGFPNFFTLMGPNTITGHLSVIYTVECQINFILRIIKPILNAVQRPRISSGGAQSVRVKPEAELRDNSWIQEKCKALVWSTGCTSWFIDPHTGRNTQMYPQWMFLFWLRSFWIPWEDFVYSPSSSKPKPVGSLSTVSLWIFLHIVKNV</sequence>
<dbReference type="SUPFAM" id="SSF51905">
    <property type="entry name" value="FAD/NAD(P)-binding domain"/>
    <property type="match status" value="2"/>
</dbReference>
<evidence type="ECO:0000256" key="3">
    <source>
        <dbReference type="ARBA" id="ARBA00022827"/>
    </source>
</evidence>
<dbReference type="InterPro" id="IPR020946">
    <property type="entry name" value="Flavin_mOase-like"/>
</dbReference>
<keyword evidence="6" id="KW-1185">Reference proteome</keyword>
<dbReference type="InterPro" id="IPR036188">
    <property type="entry name" value="FAD/NAD-bd_sf"/>
</dbReference>
<protein>
    <submittedName>
        <fullName evidence="5">FAD/NAD(P)-binding domain-containing protein</fullName>
    </submittedName>
</protein>
<evidence type="ECO:0000313" key="6">
    <source>
        <dbReference type="Proteomes" id="UP000799778"/>
    </source>
</evidence>
<keyword evidence="3" id="KW-0274">FAD</keyword>
<evidence type="ECO:0000256" key="4">
    <source>
        <dbReference type="ARBA" id="ARBA00023002"/>
    </source>
</evidence>
<proteinExistence type="inferred from homology"/>
<dbReference type="Pfam" id="PF00743">
    <property type="entry name" value="FMO-like"/>
    <property type="match status" value="1"/>
</dbReference>
<reference evidence="5" key="1">
    <citation type="journal article" date="2020" name="Stud. Mycol.">
        <title>101 Dothideomycetes genomes: a test case for predicting lifestyles and emergence of pathogens.</title>
        <authorList>
            <person name="Haridas S."/>
            <person name="Albert R."/>
            <person name="Binder M."/>
            <person name="Bloem J."/>
            <person name="Labutti K."/>
            <person name="Salamov A."/>
            <person name="Andreopoulos B."/>
            <person name="Baker S."/>
            <person name="Barry K."/>
            <person name="Bills G."/>
            <person name="Bluhm B."/>
            <person name="Cannon C."/>
            <person name="Castanera R."/>
            <person name="Culley D."/>
            <person name="Daum C."/>
            <person name="Ezra D."/>
            <person name="Gonzalez J."/>
            <person name="Henrissat B."/>
            <person name="Kuo A."/>
            <person name="Liang C."/>
            <person name="Lipzen A."/>
            <person name="Lutzoni F."/>
            <person name="Magnuson J."/>
            <person name="Mondo S."/>
            <person name="Nolan M."/>
            <person name="Ohm R."/>
            <person name="Pangilinan J."/>
            <person name="Park H.-J."/>
            <person name="Ramirez L."/>
            <person name="Alfaro M."/>
            <person name="Sun H."/>
            <person name="Tritt A."/>
            <person name="Yoshinaga Y."/>
            <person name="Zwiers L.-H."/>
            <person name="Turgeon B."/>
            <person name="Goodwin S."/>
            <person name="Spatafora J."/>
            <person name="Crous P."/>
            <person name="Grigoriev I."/>
        </authorList>
    </citation>
    <scope>NUCLEOTIDE SEQUENCE</scope>
    <source>
        <strain evidence="5">CBS 175.79</strain>
    </source>
</reference>
<dbReference type="GO" id="GO:0050660">
    <property type="term" value="F:flavin adenine dinucleotide binding"/>
    <property type="evidence" value="ECO:0007669"/>
    <property type="project" value="InterPro"/>
</dbReference>
<organism evidence="5 6">
    <name type="scientific">Aaosphaeria arxii CBS 175.79</name>
    <dbReference type="NCBI Taxonomy" id="1450172"/>
    <lineage>
        <taxon>Eukaryota</taxon>
        <taxon>Fungi</taxon>
        <taxon>Dikarya</taxon>
        <taxon>Ascomycota</taxon>
        <taxon>Pezizomycotina</taxon>
        <taxon>Dothideomycetes</taxon>
        <taxon>Pleosporomycetidae</taxon>
        <taxon>Pleosporales</taxon>
        <taxon>Pleosporales incertae sedis</taxon>
        <taxon>Aaosphaeria</taxon>
    </lineage>
</organism>
<dbReference type="GO" id="GO:0004499">
    <property type="term" value="F:N,N-dimethylaniline monooxygenase activity"/>
    <property type="evidence" value="ECO:0007669"/>
    <property type="project" value="InterPro"/>
</dbReference>
<dbReference type="Gene3D" id="3.50.50.60">
    <property type="entry name" value="FAD/NAD(P)-binding domain"/>
    <property type="match status" value="2"/>
</dbReference>
<evidence type="ECO:0000256" key="1">
    <source>
        <dbReference type="ARBA" id="ARBA00010139"/>
    </source>
</evidence>
<dbReference type="PANTHER" id="PTHR42877:SF5">
    <property type="entry name" value="L-ORNITHINE N(5)-MONOOXYGENASE-RELATED"/>
    <property type="match status" value="1"/>
</dbReference>
<dbReference type="PANTHER" id="PTHR42877">
    <property type="entry name" value="L-ORNITHINE N(5)-MONOOXYGENASE-RELATED"/>
    <property type="match status" value="1"/>
</dbReference>
<evidence type="ECO:0000313" key="5">
    <source>
        <dbReference type="EMBL" id="KAF2020489.1"/>
    </source>
</evidence>
<dbReference type="OrthoDB" id="74360at2759"/>
<dbReference type="InterPro" id="IPR051209">
    <property type="entry name" value="FAD-bind_Monooxygenase_sf"/>
</dbReference>
<comment type="similarity">
    <text evidence="1">Belongs to the FAD-binding monooxygenase family.</text>
</comment>
<dbReference type="EMBL" id="ML978066">
    <property type="protein sequence ID" value="KAF2020489.1"/>
    <property type="molecule type" value="Genomic_DNA"/>
</dbReference>
<dbReference type="GO" id="GO:0050661">
    <property type="term" value="F:NADP binding"/>
    <property type="evidence" value="ECO:0007669"/>
    <property type="project" value="InterPro"/>
</dbReference>
<keyword evidence="4" id="KW-0560">Oxidoreductase</keyword>
<dbReference type="GeneID" id="54287633"/>
<name>A0A6A5Y5E1_9PLEO</name>
<dbReference type="RefSeq" id="XP_033388828.1">
    <property type="nucleotide sequence ID" value="XM_033530236.1"/>
</dbReference>
<gene>
    <name evidence="5" type="ORF">BU24DRAFT_438063</name>
</gene>
<accession>A0A6A5Y5E1</accession>